<sequence length="390" mass="44550">MTASKALYMDDALVGVAGMEFTLDGFAHRLSKMGCGPQIHFQDDHRWCLLLDEHAYVVYSSLNSTRYAHMFSTNADERKKSIVGRWFGNINRITERTMSLLLKNNFYTELVVTVVNIFSKAFHMTLIFQFFINKFSMNGQCKCKTTYVDYQALCKEQPPLMTTAGALKPVLSIFSSIFWIISRIWYALRQFAIVHLIESLFSPVYAYTVTFHDGTEGHACDKASNFYLANWGEEGWMGTRTPHSTALIADNLAERPCRHNTAKCAVKMYASWVRGTNLLLVVIAQANLASSACYDETQCPLSSPSEFRFGFFQQFNAVFQVDNASDKQQVMSMEPSDPFGENSYERKCRHVRAKQRKAPSKCVRTDDVRDVQLHFVNQTPNERTFNVLFV</sequence>
<evidence type="ECO:0000313" key="2">
    <source>
        <dbReference type="EMBL" id="VDK53239.1"/>
    </source>
</evidence>
<dbReference type="AlphaFoldDB" id="A0A0M3K309"/>
<protein>
    <submittedName>
        <fullName evidence="4">Voltage-dependent calcium channel unc-36 (inferred by orthology to a C. elegans protein)</fullName>
    </submittedName>
</protein>
<gene>
    <name evidence="2" type="ORF">ASIM_LOCUS14749</name>
</gene>
<accession>A0A0M3K309</accession>
<reference evidence="2 3" key="2">
    <citation type="submission" date="2018-11" db="EMBL/GenBank/DDBJ databases">
        <authorList>
            <consortium name="Pathogen Informatics"/>
        </authorList>
    </citation>
    <scope>NUCLEOTIDE SEQUENCE [LARGE SCALE GENOMIC DNA]</scope>
</reference>
<keyword evidence="3" id="KW-1185">Reference proteome</keyword>
<name>A0A0M3K309_ANISI</name>
<keyword evidence="1" id="KW-0472">Membrane</keyword>
<evidence type="ECO:0000313" key="3">
    <source>
        <dbReference type="Proteomes" id="UP000267096"/>
    </source>
</evidence>
<evidence type="ECO:0000256" key="1">
    <source>
        <dbReference type="SAM" id="Phobius"/>
    </source>
</evidence>
<keyword evidence="1" id="KW-1133">Transmembrane helix</keyword>
<dbReference type="WBParaSite" id="ASIM_0001533901-mRNA-1">
    <property type="protein sequence ID" value="ASIM_0001533901-mRNA-1"/>
    <property type="gene ID" value="ASIM_0001533901"/>
</dbReference>
<proteinExistence type="predicted"/>
<feature type="transmembrane region" description="Helical" evidence="1">
    <location>
        <begin position="106"/>
        <end position="132"/>
    </location>
</feature>
<keyword evidence="1" id="KW-0812">Transmembrane</keyword>
<dbReference type="OrthoDB" id="5860898at2759"/>
<evidence type="ECO:0000313" key="4">
    <source>
        <dbReference type="WBParaSite" id="ASIM_0001533901-mRNA-1"/>
    </source>
</evidence>
<organism evidence="4">
    <name type="scientific">Anisakis simplex</name>
    <name type="common">Herring worm</name>
    <dbReference type="NCBI Taxonomy" id="6269"/>
    <lineage>
        <taxon>Eukaryota</taxon>
        <taxon>Metazoa</taxon>
        <taxon>Ecdysozoa</taxon>
        <taxon>Nematoda</taxon>
        <taxon>Chromadorea</taxon>
        <taxon>Rhabditida</taxon>
        <taxon>Spirurina</taxon>
        <taxon>Ascaridomorpha</taxon>
        <taxon>Ascaridoidea</taxon>
        <taxon>Anisakidae</taxon>
        <taxon>Anisakis</taxon>
        <taxon>Anisakis simplex complex</taxon>
    </lineage>
</organism>
<reference evidence="4" key="1">
    <citation type="submission" date="2017-02" db="UniProtKB">
        <authorList>
            <consortium name="WormBaseParasite"/>
        </authorList>
    </citation>
    <scope>IDENTIFICATION</scope>
</reference>
<dbReference type="Proteomes" id="UP000267096">
    <property type="component" value="Unassembled WGS sequence"/>
</dbReference>
<dbReference type="EMBL" id="UYRR01031909">
    <property type="protein sequence ID" value="VDK53239.1"/>
    <property type="molecule type" value="Genomic_DNA"/>
</dbReference>
<feature type="transmembrane region" description="Helical" evidence="1">
    <location>
        <begin position="170"/>
        <end position="188"/>
    </location>
</feature>